<name>A0ABR1VLV0_9PEZI</name>
<evidence type="ECO:0000313" key="3">
    <source>
        <dbReference type="EMBL" id="KAK8072188.1"/>
    </source>
</evidence>
<feature type="region of interest" description="Disordered" evidence="1">
    <location>
        <begin position="546"/>
        <end position="575"/>
    </location>
</feature>
<protein>
    <submittedName>
        <fullName evidence="3">Uncharacterized protein</fullName>
    </submittedName>
</protein>
<feature type="compositionally biased region" description="Low complexity" evidence="1">
    <location>
        <begin position="445"/>
        <end position="458"/>
    </location>
</feature>
<keyword evidence="2" id="KW-0732">Signal</keyword>
<organism evidence="3 4">
    <name type="scientific">Apiospora saccharicola</name>
    <dbReference type="NCBI Taxonomy" id="335842"/>
    <lineage>
        <taxon>Eukaryota</taxon>
        <taxon>Fungi</taxon>
        <taxon>Dikarya</taxon>
        <taxon>Ascomycota</taxon>
        <taxon>Pezizomycotina</taxon>
        <taxon>Sordariomycetes</taxon>
        <taxon>Xylariomycetidae</taxon>
        <taxon>Amphisphaeriales</taxon>
        <taxon>Apiosporaceae</taxon>
        <taxon>Apiospora</taxon>
    </lineage>
</organism>
<feature type="non-terminal residue" evidence="3">
    <location>
        <position position="1"/>
    </location>
</feature>
<sequence>CLFSPSLIMHTSITLWCVLLLLALGVLAQDVGFDLDGTIDSATTADNTLYNSGGSISVNGFTVTVPKNLQVGFPATWVPWRDFVNAWKDGKFPGFEVSVVGNSVNGGRLIAAQVYISSLFTQGSSGFISQVNFDGTMQIANGPTIRINDPNAVYSSGYTESPFMTADDQSPSISSFSGFPMCVPRSANDPLCPASNRPVITGTNSKQGTLYDYLTFDLRAPGPLVMAPFVVGDWVEYSGYRNSAGHIVCYSIVASNIQITTGGSPTYIRMEDALIGVFTTDPNAETGQTKFVGYTSDAAGSPVSIAAIEIDVCTGEPTYRPILTAAVDATQPRNKFDQRLRASSGDRYTREYRIVTTGSPTKMTKNNITAGQYIQPVTEWIQPELTSPGNAPVAHDFSGFGHLTNGLGPDANGDIWGPLDPFPQSNVKVFDVASCPPKSPPPPSTTTTTSPPAVTTTTAPPPPKDTVLVKQAGWTSTGGGTLTVKCTSSNTNANQVAMVLDYVQNGVTVSNLVMTASASAPGTWDFSNPKIQKTVTSVTCRSKLGGSAVATPTQKRRKRRHLGDAAAPAGVSNAI</sequence>
<proteinExistence type="predicted"/>
<evidence type="ECO:0000313" key="4">
    <source>
        <dbReference type="Proteomes" id="UP001446871"/>
    </source>
</evidence>
<keyword evidence="4" id="KW-1185">Reference proteome</keyword>
<evidence type="ECO:0000256" key="1">
    <source>
        <dbReference type="SAM" id="MobiDB-lite"/>
    </source>
</evidence>
<gene>
    <name evidence="3" type="ORF">PG996_005536</name>
</gene>
<comment type="caution">
    <text evidence="3">The sequence shown here is derived from an EMBL/GenBank/DDBJ whole genome shotgun (WGS) entry which is preliminary data.</text>
</comment>
<evidence type="ECO:0000256" key="2">
    <source>
        <dbReference type="SAM" id="SignalP"/>
    </source>
</evidence>
<feature type="signal peptide" evidence="2">
    <location>
        <begin position="1"/>
        <end position="28"/>
    </location>
</feature>
<dbReference type="EMBL" id="JAQQWM010000003">
    <property type="protein sequence ID" value="KAK8072188.1"/>
    <property type="molecule type" value="Genomic_DNA"/>
</dbReference>
<accession>A0ABR1VLV0</accession>
<reference evidence="3 4" key="1">
    <citation type="submission" date="2023-01" db="EMBL/GenBank/DDBJ databases">
        <title>Analysis of 21 Apiospora genomes using comparative genomics revels a genus with tremendous synthesis potential of carbohydrate active enzymes and secondary metabolites.</title>
        <authorList>
            <person name="Sorensen T."/>
        </authorList>
    </citation>
    <scope>NUCLEOTIDE SEQUENCE [LARGE SCALE GENOMIC DNA]</scope>
    <source>
        <strain evidence="3 4">CBS 83171</strain>
    </source>
</reference>
<dbReference type="Proteomes" id="UP001446871">
    <property type="component" value="Unassembled WGS sequence"/>
</dbReference>
<feature type="chain" id="PRO_5045987416" evidence="2">
    <location>
        <begin position="29"/>
        <end position="575"/>
    </location>
</feature>
<feature type="region of interest" description="Disordered" evidence="1">
    <location>
        <begin position="433"/>
        <end position="466"/>
    </location>
</feature>